<gene>
    <name evidence="3" type="ORF">BECKH772A_GA0070896_103232</name>
    <name evidence="2" type="ORF">BECKH772B_GA0070898_103282</name>
    <name evidence="4" type="ORF">BECKH772C_GA0070978_103202</name>
</gene>
<evidence type="ECO:0000259" key="1">
    <source>
        <dbReference type="Pfam" id="PF00561"/>
    </source>
</evidence>
<evidence type="ECO:0000313" key="3">
    <source>
        <dbReference type="EMBL" id="VFK03405.1"/>
    </source>
</evidence>
<evidence type="ECO:0000313" key="2">
    <source>
        <dbReference type="EMBL" id="VFK03118.1"/>
    </source>
</evidence>
<dbReference type="InterPro" id="IPR000073">
    <property type="entry name" value="AB_hydrolase_1"/>
</dbReference>
<dbReference type="Gene3D" id="3.40.50.1820">
    <property type="entry name" value="alpha/beta hydrolase"/>
    <property type="match status" value="1"/>
</dbReference>
<dbReference type="EMBL" id="CAADFI010000328">
    <property type="protein sequence ID" value="VFK03118.1"/>
    <property type="molecule type" value="Genomic_DNA"/>
</dbReference>
<dbReference type="InterPro" id="IPR050471">
    <property type="entry name" value="AB_hydrolase"/>
</dbReference>
<name>A0A450VEE8_9GAMM</name>
<sequence>MPYATNGDISIYYEVHGDDGPGLVFAHGAGGNATSWWQQVPAFTPDHRVVVFDHRGFARSACPVAAQNPRFFEGDLMAVMDAAGLHEATIACQSMGGWTGVRGAIHYPDRIRAVFLANTPGAVRTRATEENMKDLQAPLQRIKLANAAISREFAQRDPAGALLYRQISAHNGAARPNMQDPAIYVTPDAVKASGARFQVLAGELDPVFPPALLEGVAGDIGAPYVCIRGAGHSVYFEKPEAFNAALRAFLTGP</sequence>
<evidence type="ECO:0000313" key="4">
    <source>
        <dbReference type="EMBL" id="VFK06002.1"/>
    </source>
</evidence>
<accession>A0A450VEE8</accession>
<dbReference type="Pfam" id="PF00561">
    <property type="entry name" value="Abhydrolase_1"/>
    <property type="match status" value="1"/>
</dbReference>
<dbReference type="EMBL" id="CAADFG010000323">
    <property type="protein sequence ID" value="VFK03405.1"/>
    <property type="molecule type" value="Genomic_DNA"/>
</dbReference>
<dbReference type="SUPFAM" id="SSF53474">
    <property type="entry name" value="alpha/beta-Hydrolases"/>
    <property type="match status" value="1"/>
</dbReference>
<dbReference type="PRINTS" id="PR00111">
    <property type="entry name" value="ABHYDROLASE"/>
</dbReference>
<proteinExistence type="predicted"/>
<dbReference type="EMBL" id="CAADFJ010000320">
    <property type="protein sequence ID" value="VFK06002.1"/>
    <property type="molecule type" value="Genomic_DNA"/>
</dbReference>
<dbReference type="PANTHER" id="PTHR43433">
    <property type="entry name" value="HYDROLASE, ALPHA/BETA FOLD FAMILY PROTEIN"/>
    <property type="match status" value="1"/>
</dbReference>
<feature type="domain" description="AB hydrolase-1" evidence="1">
    <location>
        <begin position="23"/>
        <end position="142"/>
    </location>
</feature>
<reference evidence="2" key="1">
    <citation type="submission" date="2019-02" db="EMBL/GenBank/DDBJ databases">
        <authorList>
            <person name="Gruber-Vodicka R. H."/>
            <person name="Seah K. B. B."/>
        </authorList>
    </citation>
    <scope>NUCLEOTIDE SEQUENCE</scope>
    <source>
        <strain evidence="4">BECK_SA2B12</strain>
        <strain evidence="3">BECK_SA2B15</strain>
        <strain evidence="2">BECK_SA2B20</strain>
    </source>
</reference>
<dbReference type="AlphaFoldDB" id="A0A450VEE8"/>
<organism evidence="2">
    <name type="scientific">Candidatus Kentrum eta</name>
    <dbReference type="NCBI Taxonomy" id="2126337"/>
    <lineage>
        <taxon>Bacteria</taxon>
        <taxon>Pseudomonadati</taxon>
        <taxon>Pseudomonadota</taxon>
        <taxon>Gammaproteobacteria</taxon>
        <taxon>Candidatus Kentrum</taxon>
    </lineage>
</organism>
<dbReference type="InterPro" id="IPR029058">
    <property type="entry name" value="AB_hydrolase_fold"/>
</dbReference>
<dbReference type="PANTHER" id="PTHR43433:SF1">
    <property type="entry name" value="BLL5160 PROTEIN"/>
    <property type="match status" value="1"/>
</dbReference>
<protein>
    <submittedName>
        <fullName evidence="2">Pimeloyl-ACP methyl ester carboxylesterase</fullName>
    </submittedName>
</protein>